<dbReference type="Proteomes" id="UP000326877">
    <property type="component" value="Unassembled WGS sequence"/>
</dbReference>
<name>A0A5N7CQX1_PETAA</name>
<gene>
    <name evidence="1" type="ORF">BDV23DRAFT_144307</name>
</gene>
<reference evidence="1" key="1">
    <citation type="submission" date="2019-04" db="EMBL/GenBank/DDBJ databases">
        <title>Friends and foes A comparative genomics studyof 23 Aspergillus species from section Flavi.</title>
        <authorList>
            <consortium name="DOE Joint Genome Institute"/>
            <person name="Kjaerbolling I."/>
            <person name="Vesth T."/>
            <person name="Frisvad J.C."/>
            <person name="Nybo J.L."/>
            <person name="Theobald S."/>
            <person name="Kildgaard S."/>
            <person name="Isbrandt T."/>
            <person name="Kuo A."/>
            <person name="Sato A."/>
            <person name="Lyhne E.K."/>
            <person name="Kogle M.E."/>
            <person name="Wiebenga A."/>
            <person name="Kun R.S."/>
            <person name="Lubbers R.J."/>
            <person name="Makela M.R."/>
            <person name="Barry K."/>
            <person name="Chovatia M."/>
            <person name="Clum A."/>
            <person name="Daum C."/>
            <person name="Haridas S."/>
            <person name="He G."/>
            <person name="LaButti K."/>
            <person name="Lipzen A."/>
            <person name="Mondo S."/>
            <person name="Riley R."/>
            <person name="Salamov A."/>
            <person name="Simmons B.A."/>
            <person name="Magnuson J.K."/>
            <person name="Henrissat B."/>
            <person name="Mortensen U.H."/>
            <person name="Larsen T.O."/>
            <person name="Devries R.P."/>
            <person name="Grigoriev I.V."/>
            <person name="Machida M."/>
            <person name="Baker S.E."/>
            <person name="Andersen M.R."/>
        </authorList>
    </citation>
    <scope>NUCLEOTIDE SEQUENCE [LARGE SCALE GENOMIC DNA]</scope>
    <source>
        <strain evidence="1">IBT 14317</strain>
    </source>
</reference>
<accession>A0A5N7CQX1</accession>
<dbReference type="EMBL" id="ML735216">
    <property type="protein sequence ID" value="KAE8396088.1"/>
    <property type="molecule type" value="Genomic_DNA"/>
</dbReference>
<protein>
    <submittedName>
        <fullName evidence="1">Uncharacterized protein</fullName>
    </submittedName>
</protein>
<proteinExistence type="predicted"/>
<organism evidence="1">
    <name type="scientific">Petromyces alliaceus</name>
    <name type="common">Aspergillus alliaceus</name>
    <dbReference type="NCBI Taxonomy" id="209559"/>
    <lineage>
        <taxon>Eukaryota</taxon>
        <taxon>Fungi</taxon>
        <taxon>Dikarya</taxon>
        <taxon>Ascomycota</taxon>
        <taxon>Pezizomycotina</taxon>
        <taxon>Eurotiomycetes</taxon>
        <taxon>Eurotiomycetidae</taxon>
        <taxon>Eurotiales</taxon>
        <taxon>Aspergillaceae</taxon>
        <taxon>Aspergillus</taxon>
        <taxon>Aspergillus subgen. Circumdati</taxon>
    </lineage>
</organism>
<dbReference type="AlphaFoldDB" id="A0A5N7CQX1"/>
<evidence type="ECO:0000313" key="1">
    <source>
        <dbReference type="EMBL" id="KAE8396088.1"/>
    </source>
</evidence>
<sequence>MDDGPSRANVHFRHSFLAIALNIHAINISVCMDDWMVIIFCQSHTVVARSGEEPLVVESDIKLI</sequence>